<dbReference type="GO" id="GO:0000049">
    <property type="term" value="F:tRNA binding"/>
    <property type="evidence" value="ECO:0007669"/>
    <property type="project" value="UniProtKB-UniRule"/>
</dbReference>
<comment type="catalytic activity">
    <reaction evidence="11">
        <text>a tRNA precursor + 2 CTP + ATP = a tRNA with a 3' CCA end + 3 diphosphate</text>
        <dbReference type="Rhea" id="RHEA:14433"/>
        <dbReference type="Rhea" id="RHEA-COMP:10465"/>
        <dbReference type="Rhea" id="RHEA-COMP:10468"/>
        <dbReference type="ChEBI" id="CHEBI:30616"/>
        <dbReference type="ChEBI" id="CHEBI:33019"/>
        <dbReference type="ChEBI" id="CHEBI:37563"/>
        <dbReference type="ChEBI" id="CHEBI:74896"/>
        <dbReference type="ChEBI" id="CHEBI:83071"/>
        <dbReference type="EC" id="2.7.7.72"/>
    </reaction>
</comment>
<feature type="binding site" evidence="11">
    <location>
        <position position="160"/>
    </location>
    <ligand>
        <name>CTP</name>
        <dbReference type="ChEBI" id="CHEBI:37563"/>
    </ligand>
</feature>
<feature type="binding site" evidence="11">
    <location>
        <position position="42"/>
    </location>
    <ligand>
        <name>Mg(2+)</name>
        <dbReference type="ChEBI" id="CHEBI:18420"/>
    </ligand>
</feature>
<accession>A0A372LNL8</accession>
<protein>
    <recommendedName>
        <fullName evidence="11">CCA-adding enzyme</fullName>
        <ecNumber evidence="11">2.7.7.72</ecNumber>
    </recommendedName>
    <alternativeName>
        <fullName evidence="11">CCA tRNA nucleotidyltransferase</fullName>
    </alternativeName>
    <alternativeName>
        <fullName evidence="11">tRNA CCA-pyrophosphorylase</fullName>
    </alternativeName>
    <alternativeName>
        <fullName evidence="11">tRNA adenylyl-/cytidylyl- transferase</fullName>
    </alternativeName>
    <alternativeName>
        <fullName evidence="11">tRNA nucleotidyltransferase</fullName>
    </alternativeName>
    <alternativeName>
        <fullName evidence="11">tRNA-NT</fullName>
    </alternativeName>
</protein>
<keyword evidence="2 11" id="KW-0808">Transferase</keyword>
<feature type="domain" description="CCA-adding enzyme C-terminal" evidence="14">
    <location>
        <begin position="245"/>
        <end position="392"/>
    </location>
</feature>
<keyword evidence="10 11" id="KW-0694">RNA-binding</keyword>
<dbReference type="InterPro" id="IPR032828">
    <property type="entry name" value="PolyA_RNA-bd"/>
</dbReference>
<evidence type="ECO:0000259" key="14">
    <source>
        <dbReference type="Pfam" id="PF13735"/>
    </source>
</evidence>
<dbReference type="AlphaFoldDB" id="A0A372LNL8"/>
<dbReference type="Gene3D" id="3.30.460.10">
    <property type="entry name" value="Beta Polymerase, domain 2"/>
    <property type="match status" value="1"/>
</dbReference>
<comment type="similarity">
    <text evidence="11">Belongs to the tRNA nucleotidyltransferase/poly(A) polymerase family. Bacterial CCA-adding enzyme type 3 subfamily.</text>
</comment>
<dbReference type="GO" id="GO:0000287">
    <property type="term" value="F:magnesium ion binding"/>
    <property type="evidence" value="ECO:0007669"/>
    <property type="project" value="UniProtKB-UniRule"/>
</dbReference>
<feature type="binding site" evidence="11">
    <location>
        <position position="30"/>
    </location>
    <ligand>
        <name>ATP</name>
        <dbReference type="ChEBI" id="CHEBI:30616"/>
    </ligand>
</feature>
<evidence type="ECO:0000256" key="10">
    <source>
        <dbReference type="ARBA" id="ARBA00022884"/>
    </source>
</evidence>
<dbReference type="OrthoDB" id="9805698at2"/>
<dbReference type="CDD" id="cd05398">
    <property type="entry name" value="NT_ClassII-CCAase"/>
    <property type="match status" value="1"/>
</dbReference>
<dbReference type="InterPro" id="IPR002646">
    <property type="entry name" value="PolA_pol_head_dom"/>
</dbReference>
<feature type="binding site" evidence="11">
    <location>
        <position position="154"/>
    </location>
    <ligand>
        <name>CTP</name>
        <dbReference type="ChEBI" id="CHEBI:37563"/>
    </ligand>
</feature>
<feature type="binding site" evidence="11">
    <location>
        <position position="160"/>
    </location>
    <ligand>
        <name>ATP</name>
        <dbReference type="ChEBI" id="CHEBI:30616"/>
    </ligand>
</feature>
<dbReference type="InterPro" id="IPR032810">
    <property type="entry name" value="CCA-adding_enz_C"/>
</dbReference>
<keyword evidence="5 11" id="KW-0479">Metal-binding</keyword>
<comment type="cofactor">
    <cofactor evidence="1 11">
        <name>Mg(2+)</name>
        <dbReference type="ChEBI" id="CHEBI:18420"/>
    </cofactor>
</comment>
<dbReference type="EC" id="2.7.7.72" evidence="11"/>
<keyword evidence="8 11" id="KW-0067">ATP-binding</keyword>
<comment type="miscellaneous">
    <text evidence="11">A single active site specifically recognizes both ATP and CTP and is responsible for their addition.</text>
</comment>
<dbReference type="GO" id="GO:0160016">
    <property type="term" value="F:CCACCA tRNA nucleotidyltransferase activity"/>
    <property type="evidence" value="ECO:0007669"/>
    <property type="project" value="RHEA"/>
</dbReference>
<dbReference type="HAMAP" id="MF_01263">
    <property type="entry name" value="CCA_bact_type3"/>
    <property type="match status" value="1"/>
</dbReference>
<proteinExistence type="inferred from homology"/>
<comment type="caution">
    <text evidence="15">The sequence shown here is derived from an EMBL/GenBank/DDBJ whole genome shotgun (WGS) entry which is preliminary data.</text>
</comment>
<comment type="catalytic activity">
    <reaction evidence="11">
        <text>a tRNA with a 3' CCA end + 2 CTP + ATP = a tRNA with a 3' CCACCA end + 3 diphosphate</text>
        <dbReference type="Rhea" id="RHEA:76235"/>
        <dbReference type="Rhea" id="RHEA-COMP:10468"/>
        <dbReference type="Rhea" id="RHEA-COMP:18655"/>
        <dbReference type="ChEBI" id="CHEBI:30616"/>
        <dbReference type="ChEBI" id="CHEBI:33019"/>
        <dbReference type="ChEBI" id="CHEBI:37563"/>
        <dbReference type="ChEBI" id="CHEBI:83071"/>
        <dbReference type="ChEBI" id="CHEBI:195187"/>
    </reaction>
</comment>
<keyword evidence="9 11" id="KW-0460">Magnesium</keyword>
<feature type="domain" description="Poly A polymerase head" evidence="12">
    <location>
        <begin position="22"/>
        <end position="142"/>
    </location>
</feature>
<keyword evidence="4 11" id="KW-0548">Nucleotidyltransferase</keyword>
<feature type="binding site" evidence="11">
    <location>
        <position position="30"/>
    </location>
    <ligand>
        <name>CTP</name>
        <dbReference type="ChEBI" id="CHEBI:37563"/>
    </ligand>
</feature>
<dbReference type="EMBL" id="QVTE01000033">
    <property type="protein sequence ID" value="RFU68474.1"/>
    <property type="molecule type" value="Genomic_DNA"/>
</dbReference>
<feature type="binding site" evidence="11">
    <location>
        <position position="27"/>
    </location>
    <ligand>
        <name>CTP</name>
        <dbReference type="ChEBI" id="CHEBI:37563"/>
    </ligand>
</feature>
<evidence type="ECO:0000256" key="11">
    <source>
        <dbReference type="HAMAP-Rule" id="MF_01263"/>
    </source>
</evidence>
<feature type="binding site" evidence="11">
    <location>
        <position position="111"/>
    </location>
    <ligand>
        <name>CTP</name>
        <dbReference type="ChEBI" id="CHEBI:37563"/>
    </ligand>
</feature>
<dbReference type="GO" id="GO:0001680">
    <property type="term" value="P:tRNA 3'-terminal CCA addition"/>
    <property type="evidence" value="ECO:0007669"/>
    <property type="project" value="UniProtKB-UniRule"/>
</dbReference>
<evidence type="ECO:0000256" key="9">
    <source>
        <dbReference type="ARBA" id="ARBA00022842"/>
    </source>
</evidence>
<organism evidence="15 16">
    <name type="scientific">Peribacillus saganii</name>
    <dbReference type="NCBI Taxonomy" id="2303992"/>
    <lineage>
        <taxon>Bacteria</taxon>
        <taxon>Bacillati</taxon>
        <taxon>Bacillota</taxon>
        <taxon>Bacilli</taxon>
        <taxon>Bacillales</taxon>
        <taxon>Bacillaceae</taxon>
        <taxon>Peribacillus</taxon>
    </lineage>
</organism>
<feature type="binding site" evidence="11">
    <location>
        <position position="163"/>
    </location>
    <ligand>
        <name>ATP</name>
        <dbReference type="ChEBI" id="CHEBI:30616"/>
    </ligand>
</feature>
<keyword evidence="6 11" id="KW-0547">Nucleotide-binding</keyword>
<keyword evidence="16" id="KW-1185">Reference proteome</keyword>
<sequence length="398" mass="45341">MSEIFSKAAPVLQIIEEAGYEAYFVGGSIRDMLLGRTISDVDIATSATPAEIKEIFPKTVDVGIEHGTVMVLHHNEAYEITTFRSESGYSDYRRPDQVTYIRSLYKDLMRRDFTMNAMAMDKDRNLSDPFDGRKAIEERIIRTVGSPDERFKEDALRMMRAIRFVSQLTFSLDDAAFKSLERNGQLLQRIAVERVFAEFEKLLKGEGKKEALKMLLHSGLYAFLPGFENKQQGLSKLIALPIEKVTEPAGIWSLMLYSFGEQDTEAFLRRWKMPVKLIKEIKRIIVNLHTGVVPSSSNEKLFRSGLEEALITEKIISVLNDSDPGQAEERVRQAYKMLAIKAVSELAVTGNDLMKWSGRKPGPWIKEDLDRIIKAVLEHQVMNNKAAIKEWLVSWNQT</sequence>
<comment type="subunit">
    <text evidence="11">Homodimer.</text>
</comment>
<evidence type="ECO:0000256" key="7">
    <source>
        <dbReference type="ARBA" id="ARBA00022800"/>
    </source>
</evidence>
<feature type="binding site" evidence="11">
    <location>
        <position position="157"/>
    </location>
    <ligand>
        <name>CTP</name>
        <dbReference type="ChEBI" id="CHEBI:37563"/>
    </ligand>
</feature>
<gene>
    <name evidence="11" type="primary">cca</name>
    <name evidence="15" type="ORF">D0469_12100</name>
</gene>
<evidence type="ECO:0000313" key="16">
    <source>
        <dbReference type="Proteomes" id="UP000264541"/>
    </source>
</evidence>
<dbReference type="Pfam" id="PF12627">
    <property type="entry name" value="PolyA_pol_RNAbd"/>
    <property type="match status" value="1"/>
</dbReference>
<dbReference type="InterPro" id="IPR023068">
    <property type="entry name" value="CCA-adding_enz_firmicutes"/>
</dbReference>
<evidence type="ECO:0000256" key="6">
    <source>
        <dbReference type="ARBA" id="ARBA00022741"/>
    </source>
</evidence>
<dbReference type="SUPFAM" id="SSF81891">
    <property type="entry name" value="Poly A polymerase C-terminal region-like"/>
    <property type="match status" value="1"/>
</dbReference>
<dbReference type="PANTHER" id="PTHR46173:SF1">
    <property type="entry name" value="CCA TRNA NUCLEOTIDYLTRANSFERASE 1, MITOCHONDRIAL"/>
    <property type="match status" value="1"/>
</dbReference>
<keyword evidence="7 11" id="KW-0692">RNA repair</keyword>
<evidence type="ECO:0000313" key="15">
    <source>
        <dbReference type="EMBL" id="RFU68474.1"/>
    </source>
</evidence>
<evidence type="ECO:0000256" key="5">
    <source>
        <dbReference type="ARBA" id="ARBA00022723"/>
    </source>
</evidence>
<feature type="binding site" evidence="11">
    <location>
        <position position="157"/>
    </location>
    <ligand>
        <name>ATP</name>
        <dbReference type="ChEBI" id="CHEBI:30616"/>
    </ligand>
</feature>
<name>A0A372LNL8_9BACI</name>
<comment type="function">
    <text evidence="11">Catalyzes the addition and repair of the essential 3'-terminal CCA sequence in tRNAs without using a nucleic acid template. Adds these three nucleotides in the order of C, C, and A to the tRNA nucleotide-73, using CTP and ATP as substrates and producing inorganic pyrophosphate. tRNA 3'-terminal CCA addition is required both for tRNA processing and repair. Also involved in tRNA surveillance by mediating tandem CCA addition to generate a CCACCA at the 3' terminus of unstable tRNAs. While stable tRNAs receive only 3'-terminal CCA, unstable tRNAs are marked with CCACCA and rapidly degraded.</text>
</comment>
<evidence type="ECO:0000259" key="12">
    <source>
        <dbReference type="Pfam" id="PF01743"/>
    </source>
</evidence>
<dbReference type="GO" id="GO:0042245">
    <property type="term" value="P:RNA repair"/>
    <property type="evidence" value="ECO:0007669"/>
    <property type="project" value="UniProtKB-KW"/>
</dbReference>
<evidence type="ECO:0000256" key="4">
    <source>
        <dbReference type="ARBA" id="ARBA00022695"/>
    </source>
</evidence>
<feature type="domain" description="tRNA nucleotidyltransferase/poly(A) polymerase RNA and SrmB- binding" evidence="13">
    <location>
        <begin position="170"/>
        <end position="228"/>
    </location>
</feature>
<dbReference type="Pfam" id="PF01743">
    <property type="entry name" value="PolyA_pol"/>
    <property type="match status" value="1"/>
</dbReference>
<evidence type="ECO:0000256" key="1">
    <source>
        <dbReference type="ARBA" id="ARBA00001946"/>
    </source>
</evidence>
<dbReference type="InterPro" id="IPR050264">
    <property type="entry name" value="Bact_CCA-adding_enz_type3_sf"/>
</dbReference>
<dbReference type="Gene3D" id="1.20.58.560">
    <property type="match status" value="1"/>
</dbReference>
<feature type="binding site" evidence="11">
    <location>
        <position position="27"/>
    </location>
    <ligand>
        <name>ATP</name>
        <dbReference type="ChEBI" id="CHEBI:30616"/>
    </ligand>
</feature>
<feature type="binding site" evidence="11">
    <location>
        <position position="40"/>
    </location>
    <ligand>
        <name>Mg(2+)</name>
        <dbReference type="ChEBI" id="CHEBI:18420"/>
    </ligand>
</feature>
<reference evidence="15 16" key="1">
    <citation type="submission" date="2018-08" db="EMBL/GenBank/DDBJ databases">
        <title>Bacillus chawlae sp. nov., Bacillus glennii sp. nov., and Bacillus saganii sp. nov. Isolated from the Vehicle Assembly Building at Kennedy Space Center where the Viking Spacecraft were Assembled.</title>
        <authorList>
            <person name="Seuylemezian A."/>
            <person name="Vaishampayan P."/>
        </authorList>
    </citation>
    <scope>NUCLEOTIDE SEQUENCE [LARGE SCALE GENOMIC DNA]</scope>
    <source>
        <strain evidence="15 16">V47-23a</strain>
    </source>
</reference>
<keyword evidence="3 11" id="KW-0819">tRNA processing</keyword>
<dbReference type="NCBIfam" id="NF009814">
    <property type="entry name" value="PRK13299.1"/>
    <property type="match status" value="1"/>
</dbReference>
<feature type="binding site" evidence="11">
    <location>
        <position position="154"/>
    </location>
    <ligand>
        <name>ATP</name>
        <dbReference type="ChEBI" id="CHEBI:30616"/>
    </ligand>
</feature>
<dbReference type="PANTHER" id="PTHR46173">
    <property type="entry name" value="CCA TRNA NUCLEOTIDYLTRANSFERASE 1, MITOCHONDRIAL"/>
    <property type="match status" value="1"/>
</dbReference>
<dbReference type="RefSeq" id="WP_117326998.1">
    <property type="nucleotide sequence ID" value="NZ_QVTE01000033.1"/>
</dbReference>
<feature type="binding site" evidence="11">
    <location>
        <position position="111"/>
    </location>
    <ligand>
        <name>ATP</name>
        <dbReference type="ChEBI" id="CHEBI:30616"/>
    </ligand>
</feature>
<dbReference type="Pfam" id="PF13735">
    <property type="entry name" value="tRNA_NucTran2_2"/>
    <property type="match status" value="1"/>
</dbReference>
<dbReference type="GO" id="GO:0004810">
    <property type="term" value="F:CCA tRNA nucleotidyltransferase activity"/>
    <property type="evidence" value="ECO:0007669"/>
    <property type="project" value="UniProtKB-UniRule"/>
</dbReference>
<dbReference type="SUPFAM" id="SSF81301">
    <property type="entry name" value="Nucleotidyltransferase"/>
    <property type="match status" value="1"/>
</dbReference>
<dbReference type="InterPro" id="IPR043519">
    <property type="entry name" value="NT_sf"/>
</dbReference>
<dbReference type="Gene3D" id="1.10.110.30">
    <property type="match status" value="1"/>
</dbReference>
<dbReference type="Gene3D" id="1.10.246.80">
    <property type="match status" value="1"/>
</dbReference>
<evidence type="ECO:0000256" key="2">
    <source>
        <dbReference type="ARBA" id="ARBA00022679"/>
    </source>
</evidence>
<evidence type="ECO:0000256" key="3">
    <source>
        <dbReference type="ARBA" id="ARBA00022694"/>
    </source>
</evidence>
<feature type="binding site" evidence="11">
    <location>
        <position position="163"/>
    </location>
    <ligand>
        <name>CTP</name>
        <dbReference type="ChEBI" id="CHEBI:37563"/>
    </ligand>
</feature>
<evidence type="ECO:0000259" key="13">
    <source>
        <dbReference type="Pfam" id="PF12627"/>
    </source>
</evidence>
<evidence type="ECO:0000256" key="8">
    <source>
        <dbReference type="ARBA" id="ARBA00022840"/>
    </source>
</evidence>
<dbReference type="GO" id="GO:0005524">
    <property type="term" value="F:ATP binding"/>
    <property type="evidence" value="ECO:0007669"/>
    <property type="project" value="UniProtKB-UniRule"/>
</dbReference>
<dbReference type="Proteomes" id="UP000264541">
    <property type="component" value="Unassembled WGS sequence"/>
</dbReference>